<proteinExistence type="predicted"/>
<dbReference type="InterPro" id="IPR016181">
    <property type="entry name" value="Acyl_CoA_acyltransferase"/>
</dbReference>
<keyword evidence="6" id="KW-1185">Reference proteome</keyword>
<comment type="caution">
    <text evidence="5">The sequence shown here is derived from an EMBL/GenBank/DDBJ whole genome shotgun (WGS) entry which is preliminary data.</text>
</comment>
<keyword evidence="4" id="KW-1133">Transmembrane helix</keyword>
<evidence type="ECO:0000256" key="2">
    <source>
        <dbReference type="ARBA" id="ARBA00022679"/>
    </source>
</evidence>
<dbReference type="AlphaFoldDB" id="A0AAE0WB69"/>
<evidence type="ECO:0000313" key="6">
    <source>
        <dbReference type="Proteomes" id="UP001195483"/>
    </source>
</evidence>
<dbReference type="InterPro" id="IPR042203">
    <property type="entry name" value="Leu/Phe-tRNA_Trfase_C"/>
</dbReference>
<dbReference type="InterPro" id="IPR004616">
    <property type="entry name" value="Leu/Phe-tRNA_Trfase"/>
</dbReference>
<keyword evidence="2" id="KW-0808">Transferase</keyword>
<dbReference type="Pfam" id="PF03588">
    <property type="entry name" value="Leu_Phe_trans"/>
    <property type="match status" value="1"/>
</dbReference>
<dbReference type="PANTHER" id="PTHR30098">
    <property type="entry name" value="LEUCYL/PHENYLALANYL-TRNA--PROTEIN TRANSFERASE"/>
    <property type="match status" value="1"/>
</dbReference>
<keyword evidence="4" id="KW-0472">Membrane</keyword>
<feature type="transmembrane region" description="Helical" evidence="4">
    <location>
        <begin position="303"/>
        <end position="321"/>
    </location>
</feature>
<reference evidence="5" key="2">
    <citation type="journal article" date="2021" name="Genome Biol. Evol.">
        <title>Developing a high-quality reference genome for a parasitic bivalve with doubly uniparental inheritance (Bivalvia: Unionida).</title>
        <authorList>
            <person name="Smith C.H."/>
        </authorList>
    </citation>
    <scope>NUCLEOTIDE SEQUENCE</scope>
    <source>
        <strain evidence="5">CHS0354</strain>
        <tissue evidence="5">Mantle</tissue>
    </source>
</reference>
<dbReference type="SUPFAM" id="SSF55729">
    <property type="entry name" value="Acyl-CoA N-acyltransferases (Nat)"/>
    <property type="match status" value="1"/>
</dbReference>
<accession>A0AAE0WB69</accession>
<dbReference type="PANTHER" id="PTHR30098:SF2">
    <property type="entry name" value="LEUCYL_PHENYLALANYL-TRNA--PROTEIN TRANSFERASE"/>
    <property type="match status" value="1"/>
</dbReference>
<dbReference type="GO" id="GO:0030163">
    <property type="term" value="P:protein catabolic process"/>
    <property type="evidence" value="ECO:0007669"/>
    <property type="project" value="InterPro"/>
</dbReference>
<dbReference type="InterPro" id="IPR042221">
    <property type="entry name" value="Leu/Phe-tRNA_Trfase_N"/>
</dbReference>
<dbReference type="GO" id="GO:0005737">
    <property type="term" value="C:cytoplasm"/>
    <property type="evidence" value="ECO:0007669"/>
    <property type="project" value="TreeGrafter"/>
</dbReference>
<dbReference type="Gene3D" id="3.30.70.3550">
    <property type="entry name" value="Leucyl/phenylalanyl-tRNA-protein transferase, N-terminal domain"/>
    <property type="match status" value="1"/>
</dbReference>
<keyword evidence="4" id="KW-0812">Transmembrane</keyword>
<dbReference type="Proteomes" id="UP001195483">
    <property type="component" value="Unassembled WGS sequence"/>
</dbReference>
<reference evidence="5" key="3">
    <citation type="submission" date="2023-05" db="EMBL/GenBank/DDBJ databases">
        <authorList>
            <person name="Smith C.H."/>
        </authorList>
    </citation>
    <scope>NUCLEOTIDE SEQUENCE</scope>
    <source>
        <strain evidence="5">CHS0354</strain>
        <tissue evidence="5">Mantle</tissue>
    </source>
</reference>
<name>A0AAE0WB69_9BIVA</name>
<protein>
    <submittedName>
        <fullName evidence="5">Uncharacterized protein</fullName>
    </submittedName>
</protein>
<dbReference type="EMBL" id="JAEAOA010000469">
    <property type="protein sequence ID" value="KAK3608863.1"/>
    <property type="molecule type" value="Genomic_DNA"/>
</dbReference>
<gene>
    <name evidence="5" type="ORF">CHS0354_006904</name>
</gene>
<evidence type="ECO:0000256" key="4">
    <source>
        <dbReference type="SAM" id="Phobius"/>
    </source>
</evidence>
<dbReference type="Gene3D" id="3.40.630.70">
    <property type="entry name" value="Leucyl/phenylalanyl-tRNA-protein transferase, C-terminal domain"/>
    <property type="match status" value="1"/>
</dbReference>
<dbReference type="GO" id="GO:0008914">
    <property type="term" value="F:leucyl-tRNA--protein transferase activity"/>
    <property type="evidence" value="ECO:0007669"/>
    <property type="project" value="InterPro"/>
</dbReference>
<evidence type="ECO:0000256" key="3">
    <source>
        <dbReference type="ARBA" id="ARBA00023315"/>
    </source>
</evidence>
<evidence type="ECO:0000313" key="5">
    <source>
        <dbReference type="EMBL" id="KAK3608863.1"/>
    </source>
</evidence>
<keyword evidence="3" id="KW-0012">Acyltransferase</keyword>
<evidence type="ECO:0000256" key="1">
    <source>
        <dbReference type="ARBA" id="ARBA00022490"/>
    </source>
</evidence>
<keyword evidence="1" id="KW-0963">Cytoplasm</keyword>
<sequence length="340" mass="38631">MLAGSVGNIRDAKIKPEKEILGELTENIVYISDFGVDMMLIEGIDDWDIFEITIGMCRKLTGNPIAPFFKTSNLNIALLHQYEDLCRDFGIELMGFELTPGALPHLTASNRLLIFLSTTKVLYPMKRILNKFASCPRLLWQAGNMSRAGYAMTKESAPPYSIFLTDEDLNFPDVSLYRGDTPIAYGYGISTEQILRAYNLGIFPWPNSKGLVFWMSPDPRAVIFPDKFRISRSLKKTIQREVFTHQIDTDFLSVIHYCAAVPRPGQNGTWINRDIIKAYTALHQIGRVHSLKLIRTVSLPAGFMGYVSVTFLSVNLCSVWYRKHLNTRWQFWSVSAGNIR</sequence>
<organism evidence="5 6">
    <name type="scientific">Potamilus streckersoni</name>
    <dbReference type="NCBI Taxonomy" id="2493646"/>
    <lineage>
        <taxon>Eukaryota</taxon>
        <taxon>Metazoa</taxon>
        <taxon>Spiralia</taxon>
        <taxon>Lophotrochozoa</taxon>
        <taxon>Mollusca</taxon>
        <taxon>Bivalvia</taxon>
        <taxon>Autobranchia</taxon>
        <taxon>Heteroconchia</taxon>
        <taxon>Palaeoheterodonta</taxon>
        <taxon>Unionida</taxon>
        <taxon>Unionoidea</taxon>
        <taxon>Unionidae</taxon>
        <taxon>Ambleminae</taxon>
        <taxon>Lampsilini</taxon>
        <taxon>Potamilus</taxon>
    </lineage>
</organism>
<reference evidence="5" key="1">
    <citation type="journal article" date="2021" name="Genome Biol. Evol.">
        <title>A High-Quality Reference Genome for a Parasitic Bivalve with Doubly Uniparental Inheritance (Bivalvia: Unionida).</title>
        <authorList>
            <person name="Smith C.H."/>
        </authorList>
    </citation>
    <scope>NUCLEOTIDE SEQUENCE</scope>
    <source>
        <strain evidence="5">CHS0354</strain>
    </source>
</reference>